<reference evidence="4" key="1">
    <citation type="journal article" date="2015" name="MBio">
        <title>Genome-resolved metagenomic analysis reveals roles for candidate phyla and other microbial community members in biogeochemical transformations in oil reservoirs.</title>
        <authorList>
            <person name="Hu P."/>
            <person name="Tom L."/>
            <person name="Singh A."/>
            <person name="Thomas B.C."/>
            <person name="Baker B.J."/>
            <person name="Piceno Y.M."/>
            <person name="Andersen G.L."/>
            <person name="Banfield J.F."/>
        </authorList>
    </citation>
    <scope>NUCLEOTIDE SEQUENCE [LARGE SCALE GENOMIC DNA]</scope>
    <source>
        <strain evidence="4">56_747</strain>
    </source>
</reference>
<reference evidence="5 6" key="2">
    <citation type="journal article" date="2015" name="MBio">
        <title>Genome-Resolved Metagenomic Analysis Reveals Roles for Candidate Phyla and Other Microbial Community Members in Biogeochemical Transformations in Oil Reservoirs.</title>
        <authorList>
            <person name="Hu P."/>
            <person name="Tom L."/>
            <person name="Singh A."/>
            <person name="Thomas B.C."/>
            <person name="Baker B.J."/>
            <person name="Piceno Y.M."/>
            <person name="Andersen G.L."/>
            <person name="Banfield J.F."/>
        </authorList>
    </citation>
    <scope>NUCLEOTIDE SEQUENCE [LARGE SCALE GENOMIC DNA]</scope>
    <source>
        <strain evidence="3">57_489</strain>
    </source>
</reference>
<comment type="caution">
    <text evidence="4">The sequence shown here is derived from an EMBL/GenBank/DDBJ whole genome shotgun (WGS) entry which is preliminary data.</text>
</comment>
<name>A0A101IM10_9EURY</name>
<accession>A0A101IM10</accession>
<dbReference type="Proteomes" id="UP000053961">
    <property type="component" value="Unassembled WGS sequence"/>
</dbReference>
<evidence type="ECO:0000313" key="3">
    <source>
        <dbReference type="EMBL" id="KUK43923.1"/>
    </source>
</evidence>
<dbReference type="PATRIC" id="fig|301375.6.peg.1104"/>
<proteinExistence type="predicted"/>
<gene>
    <name evidence="3" type="ORF">XD72_1690</name>
    <name evidence="4" type="ORF">XE07_0096</name>
</gene>
<evidence type="ECO:0000256" key="1">
    <source>
        <dbReference type="SAM" id="Coils"/>
    </source>
</evidence>
<evidence type="ECO:0000313" key="6">
    <source>
        <dbReference type="Proteomes" id="UP000057043"/>
    </source>
</evidence>
<dbReference type="EMBL" id="LGFT01000041">
    <property type="protein sequence ID" value="KUK43923.1"/>
    <property type="molecule type" value="Genomic_DNA"/>
</dbReference>
<feature type="region of interest" description="Disordered" evidence="2">
    <location>
        <begin position="62"/>
        <end position="81"/>
    </location>
</feature>
<dbReference type="AlphaFoldDB" id="A0A101IM10"/>
<evidence type="ECO:0000313" key="4">
    <source>
        <dbReference type="EMBL" id="KUK97682.1"/>
    </source>
</evidence>
<dbReference type="EMBL" id="LGHB01000001">
    <property type="protein sequence ID" value="KUK97682.1"/>
    <property type="molecule type" value="Genomic_DNA"/>
</dbReference>
<keyword evidence="1" id="KW-0175">Coiled coil</keyword>
<feature type="coiled-coil region" evidence="1">
    <location>
        <begin position="182"/>
        <end position="221"/>
    </location>
</feature>
<dbReference type="Proteomes" id="UP000057043">
    <property type="component" value="Unassembled WGS sequence"/>
</dbReference>
<evidence type="ECO:0000256" key="2">
    <source>
        <dbReference type="SAM" id="MobiDB-lite"/>
    </source>
</evidence>
<feature type="coiled-coil region" evidence="1">
    <location>
        <begin position="107"/>
        <end position="149"/>
    </location>
</feature>
<protein>
    <submittedName>
        <fullName evidence="4">Uncharacterized protein</fullName>
    </submittedName>
</protein>
<sequence length="303" mass="33827">MKHAKPLITLAVACLLALPAFSMSWNDGAGRDGRFDQLNLTEEEMENMTLAELRELKQENNRDQCPVNDGKMNQRRPMNDCPSERGFGDAFLLMDDLTEEEIENMTLAEINEMRQQKMEEFRNMTAEEIESLREEKRAEMENMTIAELREVGEKRFDRPFIGGGACLLVADLTAEELEGMTLAEIEALKEEKMAELNNMTLAEIEALKEEWTAEMENMTVAEVNEQMEVCNLLGLGGFGKDHKMAPQGCHDDQFGNAGFDRCNPTNLKGIQQNQCGMAGAGMNQQGGGALNNKMNGPGFGGQR</sequence>
<evidence type="ECO:0000313" key="5">
    <source>
        <dbReference type="Proteomes" id="UP000053961"/>
    </source>
</evidence>
<organism evidence="4 5">
    <name type="scientific">Methanothrix harundinacea</name>
    <dbReference type="NCBI Taxonomy" id="301375"/>
    <lineage>
        <taxon>Archaea</taxon>
        <taxon>Methanobacteriati</taxon>
        <taxon>Methanobacteriota</taxon>
        <taxon>Stenosarchaea group</taxon>
        <taxon>Methanomicrobia</taxon>
        <taxon>Methanotrichales</taxon>
        <taxon>Methanotrichaceae</taxon>
        <taxon>Methanothrix</taxon>
    </lineage>
</organism>